<name>A0ABW4BHW4_9LACO</name>
<comment type="caution">
    <text evidence="2">The sequence shown here is derived from an EMBL/GenBank/DDBJ whole genome shotgun (WGS) entry which is preliminary data.</text>
</comment>
<evidence type="ECO:0000313" key="3">
    <source>
        <dbReference type="Proteomes" id="UP001597199"/>
    </source>
</evidence>
<gene>
    <name evidence="2" type="ORF">ACFQ41_10915</name>
</gene>
<reference evidence="3" key="1">
    <citation type="journal article" date="2019" name="Int. J. Syst. Evol. Microbiol.">
        <title>The Global Catalogue of Microorganisms (GCM) 10K type strain sequencing project: providing services to taxonomists for standard genome sequencing and annotation.</title>
        <authorList>
            <consortium name="The Broad Institute Genomics Platform"/>
            <consortium name="The Broad Institute Genome Sequencing Center for Infectious Disease"/>
            <person name="Wu L."/>
            <person name="Ma J."/>
        </authorList>
    </citation>
    <scope>NUCLEOTIDE SEQUENCE [LARGE SCALE GENOMIC DNA]</scope>
    <source>
        <strain evidence="3">CCM 9110</strain>
    </source>
</reference>
<keyword evidence="1" id="KW-1133">Transmembrane helix</keyword>
<feature type="transmembrane region" description="Helical" evidence="1">
    <location>
        <begin position="164"/>
        <end position="182"/>
    </location>
</feature>
<dbReference type="RefSeq" id="WP_204119729.1">
    <property type="nucleotide sequence ID" value="NZ_BOLV01000024.1"/>
</dbReference>
<feature type="transmembrane region" description="Helical" evidence="1">
    <location>
        <begin position="6"/>
        <end position="27"/>
    </location>
</feature>
<evidence type="ECO:0000256" key="1">
    <source>
        <dbReference type="SAM" id="Phobius"/>
    </source>
</evidence>
<proteinExistence type="predicted"/>
<protein>
    <submittedName>
        <fullName evidence="2">Uncharacterized protein</fullName>
    </submittedName>
</protein>
<sequence>MFEDYASVMIYGADALGLLALLIYGFVRHDLLKSRPTAEAKATLTARWVQRLKVMTALSGQEPQYLPSLSRWLRVLGLTGLFAAAGCGAFIAEASGWNGTYYSWYIWLIALALGIWATIAWRNFERRQLMATANLKHRRAEDYQALGLHADGRYVAQLMGTAKYLIAAQGFFMLSCLFALLWN</sequence>
<evidence type="ECO:0000313" key="2">
    <source>
        <dbReference type="EMBL" id="MFD1399819.1"/>
    </source>
</evidence>
<dbReference type="Proteomes" id="UP001597199">
    <property type="component" value="Unassembled WGS sequence"/>
</dbReference>
<accession>A0ABW4BHW4</accession>
<keyword evidence="1" id="KW-0812">Transmembrane</keyword>
<feature type="transmembrane region" description="Helical" evidence="1">
    <location>
        <begin position="72"/>
        <end position="92"/>
    </location>
</feature>
<keyword evidence="3" id="KW-1185">Reference proteome</keyword>
<dbReference type="EMBL" id="JBHTOA010000041">
    <property type="protein sequence ID" value="MFD1399819.1"/>
    <property type="molecule type" value="Genomic_DNA"/>
</dbReference>
<keyword evidence="1" id="KW-0472">Membrane</keyword>
<organism evidence="2 3">
    <name type="scientific">Lacticaseibacillus suilingensis</name>
    <dbReference type="NCBI Taxonomy" id="2799577"/>
    <lineage>
        <taxon>Bacteria</taxon>
        <taxon>Bacillati</taxon>
        <taxon>Bacillota</taxon>
        <taxon>Bacilli</taxon>
        <taxon>Lactobacillales</taxon>
        <taxon>Lactobacillaceae</taxon>
        <taxon>Lacticaseibacillus</taxon>
    </lineage>
</organism>
<feature type="transmembrane region" description="Helical" evidence="1">
    <location>
        <begin position="104"/>
        <end position="121"/>
    </location>
</feature>